<comment type="similarity">
    <text evidence="7">Belongs to the drug/metabolite transporter (DMT) superfamily. Small multidrug resistance (SMR) (TC 2.A.7.1) family.</text>
</comment>
<evidence type="ECO:0000256" key="7">
    <source>
        <dbReference type="RuleBase" id="RU003942"/>
    </source>
</evidence>
<protein>
    <submittedName>
        <fullName evidence="9">Paired small multidrug resistance pump</fullName>
    </submittedName>
</protein>
<keyword evidence="3" id="KW-1003">Cell membrane</keyword>
<organism evidence="9 10">
    <name type="scientific">Ureibacillus xyleni</name>
    <dbReference type="NCBI Taxonomy" id="614648"/>
    <lineage>
        <taxon>Bacteria</taxon>
        <taxon>Bacillati</taxon>
        <taxon>Bacillota</taxon>
        <taxon>Bacilli</taxon>
        <taxon>Bacillales</taxon>
        <taxon>Caryophanaceae</taxon>
        <taxon>Ureibacillus</taxon>
    </lineage>
</organism>
<sequence length="105" mass="11507">MAWVALILAGLFETFGVAMMNQLSKDKNWKPLALFILGFCMSLFLLQYSMDYIAMGTAYAIWTGIGVVGGTVVGMIFYGESKDLKRVLFISIILISAIGLKLIDG</sequence>
<dbReference type="OrthoDB" id="21828at2"/>
<keyword evidence="2" id="KW-0813">Transport</keyword>
<name>A0A285STK5_9BACL</name>
<feature type="transmembrane region" description="Helical" evidence="8">
    <location>
        <begin position="32"/>
        <end position="50"/>
    </location>
</feature>
<dbReference type="InterPro" id="IPR045324">
    <property type="entry name" value="Small_multidrug_res"/>
</dbReference>
<evidence type="ECO:0000256" key="8">
    <source>
        <dbReference type="SAM" id="Phobius"/>
    </source>
</evidence>
<dbReference type="AlphaFoldDB" id="A0A285STK5"/>
<keyword evidence="6 8" id="KW-0472">Membrane</keyword>
<dbReference type="InterPro" id="IPR037185">
    <property type="entry name" value="EmrE-like"/>
</dbReference>
<evidence type="ECO:0000256" key="4">
    <source>
        <dbReference type="ARBA" id="ARBA00022692"/>
    </source>
</evidence>
<evidence type="ECO:0000256" key="3">
    <source>
        <dbReference type="ARBA" id="ARBA00022475"/>
    </source>
</evidence>
<dbReference type="PANTHER" id="PTHR30561">
    <property type="entry name" value="SMR FAMILY PROTON-DEPENDENT DRUG EFFLUX TRANSPORTER SUGE"/>
    <property type="match status" value="1"/>
</dbReference>
<keyword evidence="4 7" id="KW-0812">Transmembrane</keyword>
<keyword evidence="5 8" id="KW-1133">Transmembrane helix</keyword>
<dbReference type="GO" id="GO:0005886">
    <property type="term" value="C:plasma membrane"/>
    <property type="evidence" value="ECO:0007669"/>
    <property type="project" value="UniProtKB-SubCell"/>
</dbReference>
<accession>A0A285STK5</accession>
<reference evidence="10" key="1">
    <citation type="submission" date="2017-08" db="EMBL/GenBank/DDBJ databases">
        <authorList>
            <person name="Varghese N."/>
            <person name="Submissions S."/>
        </authorList>
    </citation>
    <scope>NUCLEOTIDE SEQUENCE [LARGE SCALE GENOMIC DNA]</scope>
    <source>
        <strain evidence="10">JC22</strain>
    </source>
</reference>
<dbReference type="FunFam" id="1.10.3730.20:FF:000001">
    <property type="entry name" value="Quaternary ammonium compound resistance transporter SugE"/>
    <property type="match status" value="1"/>
</dbReference>
<feature type="transmembrane region" description="Helical" evidence="8">
    <location>
        <begin position="84"/>
        <end position="103"/>
    </location>
</feature>
<gene>
    <name evidence="9" type="ORF">SAMN05880501_10679</name>
</gene>
<comment type="subcellular location">
    <subcellularLocation>
        <location evidence="1 7">Cell membrane</location>
        <topology evidence="1 7">Multi-pass membrane protein</topology>
    </subcellularLocation>
</comment>
<dbReference type="PANTHER" id="PTHR30561:SF0">
    <property type="entry name" value="GUANIDINIUM EXPORTER"/>
    <property type="match status" value="1"/>
</dbReference>
<feature type="transmembrane region" description="Helical" evidence="8">
    <location>
        <begin position="57"/>
        <end position="78"/>
    </location>
</feature>
<keyword evidence="10" id="KW-1185">Reference proteome</keyword>
<dbReference type="RefSeq" id="WP_097073583.1">
    <property type="nucleotide sequence ID" value="NZ_OBMQ01000006.1"/>
</dbReference>
<evidence type="ECO:0000256" key="2">
    <source>
        <dbReference type="ARBA" id="ARBA00022448"/>
    </source>
</evidence>
<evidence type="ECO:0000313" key="9">
    <source>
        <dbReference type="EMBL" id="SOC11066.1"/>
    </source>
</evidence>
<dbReference type="Pfam" id="PF00893">
    <property type="entry name" value="Multi_Drug_Res"/>
    <property type="match status" value="1"/>
</dbReference>
<dbReference type="GO" id="GO:0022857">
    <property type="term" value="F:transmembrane transporter activity"/>
    <property type="evidence" value="ECO:0007669"/>
    <property type="project" value="InterPro"/>
</dbReference>
<dbReference type="EMBL" id="OBMQ01000006">
    <property type="protein sequence ID" value="SOC11066.1"/>
    <property type="molecule type" value="Genomic_DNA"/>
</dbReference>
<evidence type="ECO:0000313" key="10">
    <source>
        <dbReference type="Proteomes" id="UP000219636"/>
    </source>
</evidence>
<dbReference type="Proteomes" id="UP000219636">
    <property type="component" value="Unassembled WGS sequence"/>
</dbReference>
<dbReference type="Gene3D" id="1.10.3730.20">
    <property type="match status" value="1"/>
</dbReference>
<evidence type="ECO:0000256" key="5">
    <source>
        <dbReference type="ARBA" id="ARBA00022989"/>
    </source>
</evidence>
<evidence type="ECO:0000256" key="6">
    <source>
        <dbReference type="ARBA" id="ARBA00023136"/>
    </source>
</evidence>
<dbReference type="InterPro" id="IPR000390">
    <property type="entry name" value="Small_drug/metabolite_transptr"/>
</dbReference>
<proteinExistence type="inferred from homology"/>
<evidence type="ECO:0000256" key="1">
    <source>
        <dbReference type="ARBA" id="ARBA00004651"/>
    </source>
</evidence>
<dbReference type="SUPFAM" id="SSF103481">
    <property type="entry name" value="Multidrug resistance efflux transporter EmrE"/>
    <property type="match status" value="1"/>
</dbReference>